<feature type="region of interest" description="Disordered" evidence="1">
    <location>
        <begin position="121"/>
        <end position="147"/>
    </location>
</feature>
<sequence length="427" mass="47292">MDRKLYPAEISVGGASRSYSPDFQTEEQYAASWKRVLVLSHGKAEVRCLCPGPGEKRLSIHSRSNSDRFHLARFPDTGPEHSEDCVYYGVDPGMSGLGAYRRGVVQELDDGNTKIKLKVGLQQRPTSALEEGPPELPKGQKSSAVRRGSSQASMTLLGLLHYLWTQAGFNVWSPAMQGKRTLGVLHHHLLRVATATYAGRVRLSSNLLISTPTATGRQAELNKAKAMEAMNRRQRVIVVAPLAQYQAGMEEAQRLPIAGFHGIPHLALTPEAWDVLQRKFRIEVNGWMSGEQVVAMVQTDVPTPMGGSVRAQVNDIALMLTTPQWIPVDSGYEAATAASLVAESRRFDKPLRFDSVQDQVFPDFWLLDAGDPLPMEVWGMSDPDYIERKNEKTAHYDEKYGAGNWWQWDAASGVPLPPFPSARSRTV</sequence>
<evidence type="ECO:0008006" key="4">
    <source>
        <dbReference type="Google" id="ProtNLM"/>
    </source>
</evidence>
<proteinExistence type="predicted"/>
<dbReference type="Pfam" id="PF06666">
    <property type="entry name" value="DUF1173"/>
    <property type="match status" value="1"/>
</dbReference>
<dbReference type="Proteomes" id="UP000092213">
    <property type="component" value="Chromosome"/>
</dbReference>
<dbReference type="EMBL" id="CP016171">
    <property type="protein sequence ID" value="ANN73261.1"/>
    <property type="molecule type" value="Genomic_DNA"/>
</dbReference>
<dbReference type="InterPro" id="IPR009553">
    <property type="entry name" value="DUF1173"/>
</dbReference>
<evidence type="ECO:0000256" key="1">
    <source>
        <dbReference type="SAM" id="MobiDB-lite"/>
    </source>
</evidence>
<name>A0A193G1D8_9BORD</name>
<evidence type="ECO:0000313" key="2">
    <source>
        <dbReference type="EMBL" id="ANN73261.1"/>
    </source>
</evidence>
<protein>
    <recommendedName>
        <fullName evidence="4">DUF1173 domain-containing protein</fullName>
    </recommendedName>
</protein>
<dbReference type="AlphaFoldDB" id="A0A193G1D8"/>
<organism evidence="2 3">
    <name type="scientific">Bordetella bronchialis</name>
    <dbReference type="NCBI Taxonomy" id="463025"/>
    <lineage>
        <taxon>Bacteria</taxon>
        <taxon>Pseudomonadati</taxon>
        <taxon>Pseudomonadota</taxon>
        <taxon>Betaproteobacteria</taxon>
        <taxon>Burkholderiales</taxon>
        <taxon>Alcaligenaceae</taxon>
        <taxon>Bordetella</taxon>
    </lineage>
</organism>
<dbReference type="RefSeq" id="WP_066671193.1">
    <property type="nucleotide sequence ID" value="NZ_CP016171.1"/>
</dbReference>
<accession>A0A193G1D8</accession>
<evidence type="ECO:0000313" key="3">
    <source>
        <dbReference type="Proteomes" id="UP000092213"/>
    </source>
</evidence>
<reference evidence="2 3" key="1">
    <citation type="submission" date="2016-06" db="EMBL/GenBank/DDBJ databases">
        <title>Complete genome sequences of Bordetella bronchialis and Bordetella flabilis.</title>
        <authorList>
            <person name="LiPuma J.J."/>
            <person name="Spilker T."/>
        </authorList>
    </citation>
    <scope>NUCLEOTIDE SEQUENCE [LARGE SCALE GENOMIC DNA]</scope>
    <source>
        <strain evidence="2 3">AU17976</strain>
    </source>
</reference>
<gene>
    <name evidence="2" type="ORF">BAU08_19630</name>
</gene>